<dbReference type="NCBIfam" id="NF004816">
    <property type="entry name" value="PRK06170.1"/>
    <property type="match status" value="1"/>
</dbReference>
<dbReference type="OrthoDB" id="9814821at2"/>
<keyword evidence="3" id="KW-1185">Reference proteome</keyword>
<sequence length="484" mass="52961">MSDVAFLSAKKLAGLIRRKKISSLELLNHYLDRIERHNPKINAVIAMDIPSARRRARLADKALAKGEVWGPLHGVPMTFKESYDITGLPTTWGNPDWKDNIATKNALSVDRMQNAGVVVFGKTNVPLMLADWQSYNDIYGITNNPWDVRLSPGGSSGGSAAALAAGFTGIEAGSDIGASIRNPAHYCGVYGHKPTWNLLPSRGHAPPGVVSQGDISVIGPLARSADDLAIALDAMAGPDAIEAAGYKLALKAPKQKQLRDFKIAVMLDDKMSTVDSGVKDRIQELADFLGKKRVKVDMKARPDIDTRKLHEVYVALLRSATSGRMAPEVLARSERIAHEAPASDQSYLAQMSRANVMPHRLWLGVNEQRHKMRLKWAEFFEDYDVLLCPAAASAACPHDHVGERFDRTIEVNGKQVPTTDQLFWAGYSCVTYLPGTVAPIGFTKEGLPVGVQIVGPQFSDRTTIAFAQMLEREYQDFVAPTGYD</sequence>
<dbReference type="InterPro" id="IPR023631">
    <property type="entry name" value="Amidase_dom"/>
</dbReference>
<dbReference type="PANTHER" id="PTHR43372:SF4">
    <property type="entry name" value="FATTY-ACID AMIDE HYDROLASE 2"/>
    <property type="match status" value="1"/>
</dbReference>
<evidence type="ECO:0000313" key="2">
    <source>
        <dbReference type="EMBL" id="BAT57626.1"/>
    </source>
</evidence>
<gene>
    <name evidence="2" type="primary">gatA_1</name>
    <name evidence="2" type="ORF">GJW-30_1_00133</name>
</gene>
<dbReference type="Proteomes" id="UP000236884">
    <property type="component" value="Chromosome"/>
</dbReference>
<dbReference type="EC" id="6.3.5.-" evidence="2"/>
<accession>A0A0S3PNW5</accession>
<dbReference type="EMBL" id="AP014946">
    <property type="protein sequence ID" value="BAT57626.1"/>
    <property type="molecule type" value="Genomic_DNA"/>
</dbReference>
<proteinExistence type="predicted"/>
<keyword evidence="2" id="KW-0808">Transferase</keyword>
<dbReference type="SUPFAM" id="SSF75304">
    <property type="entry name" value="Amidase signature (AS) enzymes"/>
    <property type="match status" value="1"/>
</dbReference>
<evidence type="ECO:0000313" key="3">
    <source>
        <dbReference type="Proteomes" id="UP000236884"/>
    </source>
</evidence>
<dbReference type="GO" id="GO:0016740">
    <property type="term" value="F:transferase activity"/>
    <property type="evidence" value="ECO:0007669"/>
    <property type="project" value="UniProtKB-KW"/>
</dbReference>
<dbReference type="KEGG" id="vgo:GJW-30_1_00133"/>
<dbReference type="PANTHER" id="PTHR43372">
    <property type="entry name" value="FATTY-ACID AMIDE HYDROLASE"/>
    <property type="match status" value="1"/>
</dbReference>
<name>A0A0S3PNW5_9BRAD</name>
<reference evidence="2 3" key="1">
    <citation type="submission" date="2015-08" db="EMBL/GenBank/DDBJ databases">
        <title>Investigation of the bacterial diversity of lava forest soil.</title>
        <authorList>
            <person name="Lee J.S."/>
        </authorList>
    </citation>
    <scope>NUCLEOTIDE SEQUENCE [LARGE SCALE GENOMIC DNA]</scope>
    <source>
        <strain evidence="2 3">GJW-30</strain>
    </source>
</reference>
<protein>
    <submittedName>
        <fullName evidence="2">Glutamyl-tRNA(Gln) amidotransferase subunit A</fullName>
        <ecNumber evidence="2">6.3.5.-</ecNumber>
    </submittedName>
</protein>
<dbReference type="AlphaFoldDB" id="A0A0S3PNW5"/>
<dbReference type="InterPro" id="IPR052739">
    <property type="entry name" value="FAAH2"/>
</dbReference>
<dbReference type="GO" id="GO:0016874">
    <property type="term" value="F:ligase activity"/>
    <property type="evidence" value="ECO:0007669"/>
    <property type="project" value="UniProtKB-KW"/>
</dbReference>
<organism evidence="2 3">
    <name type="scientific">Variibacter gotjawalensis</name>
    <dbReference type="NCBI Taxonomy" id="1333996"/>
    <lineage>
        <taxon>Bacteria</taxon>
        <taxon>Pseudomonadati</taxon>
        <taxon>Pseudomonadota</taxon>
        <taxon>Alphaproteobacteria</taxon>
        <taxon>Hyphomicrobiales</taxon>
        <taxon>Nitrobacteraceae</taxon>
        <taxon>Variibacter</taxon>
    </lineage>
</organism>
<feature type="domain" description="Amidase" evidence="1">
    <location>
        <begin position="25"/>
        <end position="463"/>
    </location>
</feature>
<dbReference type="Pfam" id="PF01425">
    <property type="entry name" value="Amidase"/>
    <property type="match status" value="1"/>
</dbReference>
<evidence type="ECO:0000259" key="1">
    <source>
        <dbReference type="Pfam" id="PF01425"/>
    </source>
</evidence>
<dbReference type="GO" id="GO:0012505">
    <property type="term" value="C:endomembrane system"/>
    <property type="evidence" value="ECO:0007669"/>
    <property type="project" value="TreeGrafter"/>
</dbReference>
<dbReference type="InterPro" id="IPR036928">
    <property type="entry name" value="AS_sf"/>
</dbReference>
<dbReference type="Gene3D" id="3.90.1300.10">
    <property type="entry name" value="Amidase signature (AS) domain"/>
    <property type="match status" value="1"/>
</dbReference>
<dbReference type="RefSeq" id="WP_096350503.1">
    <property type="nucleotide sequence ID" value="NZ_AP014946.1"/>
</dbReference>
<keyword evidence="2" id="KW-0436">Ligase</keyword>